<comment type="caution">
    <text evidence="1">The sequence shown here is derived from an EMBL/GenBank/DDBJ whole genome shotgun (WGS) entry which is preliminary data.</text>
</comment>
<dbReference type="SUPFAM" id="SSF52540">
    <property type="entry name" value="P-loop containing nucleoside triphosphate hydrolases"/>
    <property type="match status" value="1"/>
</dbReference>
<evidence type="ECO:0000313" key="2">
    <source>
        <dbReference type="Proteomes" id="UP000540423"/>
    </source>
</evidence>
<dbReference type="InterPro" id="IPR027417">
    <property type="entry name" value="P-loop_NTPase"/>
</dbReference>
<accession>A0A7X0LT22</accession>
<dbReference type="EMBL" id="JACHEM010000017">
    <property type="protein sequence ID" value="MBB6439034.1"/>
    <property type="molecule type" value="Genomic_DNA"/>
</dbReference>
<protein>
    <recommendedName>
        <fullName evidence="3">ATP/GTP-binding protein</fullName>
    </recommendedName>
</protein>
<evidence type="ECO:0008006" key="3">
    <source>
        <dbReference type="Google" id="ProtNLM"/>
    </source>
</evidence>
<name>A0A7X0LT22_9ACTN</name>
<reference evidence="1 2" key="1">
    <citation type="submission" date="2020-08" db="EMBL/GenBank/DDBJ databases">
        <title>Genomic Encyclopedia of Type Strains, Phase IV (KMG-IV): sequencing the most valuable type-strain genomes for metagenomic binning, comparative biology and taxonomic classification.</title>
        <authorList>
            <person name="Goeker M."/>
        </authorList>
    </citation>
    <scope>NUCLEOTIDE SEQUENCE [LARGE SCALE GENOMIC DNA]</scope>
    <source>
        <strain evidence="1 2">DSM 40141</strain>
    </source>
</reference>
<dbReference type="Proteomes" id="UP000540423">
    <property type="component" value="Unassembled WGS sequence"/>
</dbReference>
<dbReference type="RefSeq" id="WP_185035537.1">
    <property type="nucleotide sequence ID" value="NZ_BNBN01000017.1"/>
</dbReference>
<organism evidence="1 2">
    <name type="scientific">Streptomyces candidus</name>
    <dbReference type="NCBI Taxonomy" id="67283"/>
    <lineage>
        <taxon>Bacteria</taxon>
        <taxon>Bacillati</taxon>
        <taxon>Actinomycetota</taxon>
        <taxon>Actinomycetes</taxon>
        <taxon>Kitasatosporales</taxon>
        <taxon>Streptomycetaceae</taxon>
        <taxon>Streptomyces</taxon>
    </lineage>
</organism>
<gene>
    <name evidence="1" type="ORF">HNQ79_005546</name>
</gene>
<proteinExistence type="predicted"/>
<dbReference type="AlphaFoldDB" id="A0A7X0LT22"/>
<keyword evidence="2" id="KW-1185">Reference proteome</keyword>
<evidence type="ECO:0000313" key="1">
    <source>
        <dbReference type="EMBL" id="MBB6439034.1"/>
    </source>
</evidence>
<sequence length="894" mass="98488">MAGRDLRALFGSNDRGVTAGEAFTNREGQWQLVAAALTEHLQQLAQPGFRIDDFEAPRRNLLAFHGVGGIGKTVLSRKLESTLKDTTDRPAQWGAPVWPAGWRIWPVRIDLARSAGTDFEHVILTIRLALAELGHPLPAFDIALRRYWERQHPGEPLEEYLQRSTLTTRFGKNLPQQMQSALSDVAQALLLPGTVGTVVGQVTGSLVSALRERRQSVQALAGCARLADLLEAEADLDALSYYPHLLAFELAQLPADKRVLPVILLDTFEDVGDRTHRDLERLLQRLVWLMPNSFFVITGRSRLQWAEPALEGQLDFTGPHAWPGLAAHDIPLPRPATGTSRGRQILVGDFSAEDCEDYLARRLTTPSGQPLLPAGLRAEIAARSHGLPLYLDLAVMRVLEIRRTGRIPVPADFDGGFPALITRTLQDLTPEERHVLRAASLFDAFDTELVVTTAGLTHEGAARRLIERPFVRDNPFGLWPYYLHALIRTTLRTAPDATDDTWTPTDWTQAADRALTSLGTQWQAHTGPGGRRLLVGALRQGLALARDFHLDLGWLADGAWAYVGDSVWEPLAPPAPHRPGPARLETAADALVELLSTLARRQHQHRSHTVARLTAVIDSQLLPDDLHHMALYYRAKAHRDLGNSPASRTGMQAVADGQGRLAPAARRGLAHLARMAGDFPTALTTARTLGWNGRHHRVQGDIWWPHGDMDRAATAYAAARDEAENHGVTGERGNSQAHRAFALAFTDPSVADNELALAEHLLAGVDLRATTLITHIAALARDAGRTDADIDHRAQVLRAEITAAGVTYTELALDLALAFHYAVRNDQDQVAATIARLRDNTRGDDFAYYSDIAAFMADLPPEEASPTRWIDGPERARTRWHTLVNARRAHLNET</sequence>